<sequence length="226" mass="25215">MFKAFLQLLYPKLCFACQEPLFPSEEFICTTCRIVLPRVELAENTPNWVRAKFDGLIEFDEAHAFFHFMPGSRVQQMMHQIKYKGAAELGVFLGTWAGDALKKSHYCSEVNAIVAIPLHPKRLKERGYNQAAVIARGLAQSLDIPLHEDVLARTMQSHSLIGLNRAARYEELENVFEVIDPVKLQGLHVLIVDDTLTTGATFLAAAQKIRAAGATKVSFFALAALK</sequence>
<dbReference type="RefSeq" id="WP_377983801.1">
    <property type="nucleotide sequence ID" value="NZ_JBBKXZ010000003.1"/>
</dbReference>
<gene>
    <name evidence="3" type="ORF">U0R10_09855</name>
</gene>
<evidence type="ECO:0000256" key="1">
    <source>
        <dbReference type="ARBA" id="ARBA00008007"/>
    </source>
</evidence>
<organism evidence="3 4">
    <name type="scientific">Aquirufa avitistagni</name>
    <dbReference type="NCBI Taxonomy" id="3104728"/>
    <lineage>
        <taxon>Bacteria</taxon>
        <taxon>Pseudomonadati</taxon>
        <taxon>Bacteroidota</taxon>
        <taxon>Cytophagia</taxon>
        <taxon>Cytophagales</taxon>
        <taxon>Flectobacillaceae</taxon>
        <taxon>Aquirufa</taxon>
    </lineage>
</organism>
<feature type="domain" description="Phosphoribosyltransferase" evidence="2">
    <location>
        <begin position="131"/>
        <end position="223"/>
    </location>
</feature>
<dbReference type="InterPro" id="IPR000836">
    <property type="entry name" value="PRTase_dom"/>
</dbReference>
<dbReference type="SUPFAM" id="SSF53271">
    <property type="entry name" value="PRTase-like"/>
    <property type="match status" value="1"/>
</dbReference>
<dbReference type="CDD" id="cd06223">
    <property type="entry name" value="PRTases_typeI"/>
    <property type="match status" value="1"/>
</dbReference>
<evidence type="ECO:0000259" key="2">
    <source>
        <dbReference type="Pfam" id="PF00156"/>
    </source>
</evidence>
<evidence type="ECO:0000313" key="3">
    <source>
        <dbReference type="EMBL" id="MFD3394929.1"/>
    </source>
</evidence>
<dbReference type="PANTHER" id="PTHR47505">
    <property type="entry name" value="DNA UTILIZATION PROTEIN YHGH"/>
    <property type="match status" value="1"/>
</dbReference>
<reference evidence="3 4" key="1">
    <citation type="submission" date="2024-03" db="EMBL/GenBank/DDBJ databases">
        <title>Aquirufa genome sequencing.</title>
        <authorList>
            <person name="Pitt A."/>
            <person name="Hahn M.W."/>
        </authorList>
    </citation>
    <scope>NUCLEOTIDE SEQUENCE [LARGE SCALE GENOMIC DNA]</scope>
    <source>
        <strain evidence="3 4">OSTEICH-129V</strain>
    </source>
</reference>
<dbReference type="EMBL" id="JBBKXZ010000003">
    <property type="protein sequence ID" value="MFD3394929.1"/>
    <property type="molecule type" value="Genomic_DNA"/>
</dbReference>
<dbReference type="GO" id="GO:0016757">
    <property type="term" value="F:glycosyltransferase activity"/>
    <property type="evidence" value="ECO:0007669"/>
    <property type="project" value="UniProtKB-KW"/>
</dbReference>
<dbReference type="InterPro" id="IPR029057">
    <property type="entry name" value="PRTase-like"/>
</dbReference>
<dbReference type="Gene3D" id="3.40.50.2020">
    <property type="match status" value="1"/>
</dbReference>
<dbReference type="Proteomes" id="UP001598138">
    <property type="component" value="Unassembled WGS sequence"/>
</dbReference>
<protein>
    <submittedName>
        <fullName evidence="3">Phosphoribosyltransferase family protein</fullName>
    </submittedName>
</protein>
<keyword evidence="3" id="KW-0808">Transferase</keyword>
<keyword evidence="4" id="KW-1185">Reference proteome</keyword>
<name>A0ABW6DLT1_9BACT</name>
<keyword evidence="3" id="KW-0328">Glycosyltransferase</keyword>
<proteinExistence type="inferred from homology"/>
<comment type="similarity">
    <text evidence="1">Belongs to the ComF/GntX family.</text>
</comment>
<dbReference type="PANTHER" id="PTHR47505:SF1">
    <property type="entry name" value="DNA UTILIZATION PROTEIN YHGH"/>
    <property type="match status" value="1"/>
</dbReference>
<dbReference type="Pfam" id="PF00156">
    <property type="entry name" value="Pribosyltran"/>
    <property type="match status" value="1"/>
</dbReference>
<dbReference type="InterPro" id="IPR051910">
    <property type="entry name" value="ComF/GntX_DNA_util-trans"/>
</dbReference>
<accession>A0ABW6DLT1</accession>
<comment type="caution">
    <text evidence="3">The sequence shown here is derived from an EMBL/GenBank/DDBJ whole genome shotgun (WGS) entry which is preliminary data.</text>
</comment>
<evidence type="ECO:0000313" key="4">
    <source>
        <dbReference type="Proteomes" id="UP001598138"/>
    </source>
</evidence>